<dbReference type="NCBIfam" id="TIGR01669">
    <property type="entry name" value="phage_XkdX"/>
    <property type="match status" value="1"/>
</dbReference>
<keyword evidence="2" id="KW-1185">Reference proteome</keyword>
<sequence length="36" mass="4265">MFFKAGYYTVDQVKIFVAKNKITEEQFKIITGQNYT</sequence>
<protein>
    <submittedName>
        <fullName evidence="1">XkdX family protein</fullName>
    </submittedName>
</protein>
<dbReference type="Pfam" id="PF09693">
    <property type="entry name" value="Phage_XkdX"/>
    <property type="match status" value="1"/>
</dbReference>
<accession>A0ABV4E0X8</accession>
<dbReference type="Proteomes" id="UP001565220">
    <property type="component" value="Unassembled WGS sequence"/>
</dbReference>
<proteinExistence type="predicted"/>
<reference evidence="1 2" key="1">
    <citation type="submission" date="2024-08" db="EMBL/GenBank/DDBJ databases">
        <title>Clostridium lapicellarii sp. nov., and Clostridium renhuaiense sp. nov., two species isolated from the mud in a fermentation cellar used for producing sauce-flavour Chinese liquors.</title>
        <authorList>
            <person name="Yang F."/>
            <person name="Wang H."/>
            <person name="Chen L.Q."/>
            <person name="Zhou N."/>
            <person name="Lu J.J."/>
            <person name="Pu X.X."/>
            <person name="Wan B."/>
            <person name="Wang L."/>
            <person name="Liu S.J."/>
        </authorList>
    </citation>
    <scope>NUCLEOTIDE SEQUENCE [LARGE SCALE GENOMIC DNA]</scope>
    <source>
        <strain evidence="1 2">MT-113</strain>
    </source>
</reference>
<comment type="caution">
    <text evidence="1">The sequence shown here is derived from an EMBL/GenBank/DDBJ whole genome shotgun (WGS) entry which is preliminary data.</text>
</comment>
<evidence type="ECO:0000313" key="2">
    <source>
        <dbReference type="Proteomes" id="UP001565220"/>
    </source>
</evidence>
<gene>
    <name evidence="1" type="ORF">AB8S09_14415</name>
</gene>
<organism evidence="1 2">
    <name type="scientific">Clostridium lapidicellarium</name>
    <dbReference type="NCBI Taxonomy" id="3240931"/>
    <lineage>
        <taxon>Bacteria</taxon>
        <taxon>Bacillati</taxon>
        <taxon>Bacillota</taxon>
        <taxon>Clostridia</taxon>
        <taxon>Eubacteriales</taxon>
        <taxon>Clostridiaceae</taxon>
        <taxon>Clostridium</taxon>
    </lineage>
</organism>
<name>A0ABV4E0X8_9CLOT</name>
<evidence type="ECO:0000313" key="1">
    <source>
        <dbReference type="EMBL" id="MEY8764812.1"/>
    </source>
</evidence>
<dbReference type="EMBL" id="JBGFFE010000030">
    <property type="protein sequence ID" value="MEY8764812.1"/>
    <property type="molecule type" value="Genomic_DNA"/>
</dbReference>
<dbReference type="InterPro" id="IPR010022">
    <property type="entry name" value="XkdX"/>
</dbReference>
<dbReference type="RefSeq" id="WP_369869408.1">
    <property type="nucleotide sequence ID" value="NZ_JBGFFE010000030.1"/>
</dbReference>